<evidence type="ECO:0000259" key="1">
    <source>
        <dbReference type="Pfam" id="PF09369"/>
    </source>
</evidence>
<organism evidence="2 3">
    <name type="scientific">Thermogemmatispora aurantia</name>
    <dbReference type="NCBI Taxonomy" id="2045279"/>
    <lineage>
        <taxon>Bacteria</taxon>
        <taxon>Bacillati</taxon>
        <taxon>Chloroflexota</taxon>
        <taxon>Ktedonobacteria</taxon>
        <taxon>Thermogemmatisporales</taxon>
        <taxon>Thermogemmatisporaceae</taxon>
        <taxon>Thermogemmatispora</taxon>
    </lineage>
</organism>
<accession>A0A5J4K5S2</accession>
<dbReference type="Pfam" id="PF09369">
    <property type="entry name" value="MZB"/>
    <property type="match status" value="1"/>
</dbReference>
<dbReference type="NCBIfam" id="NF038324">
    <property type="entry name" value="DrmB_fam"/>
    <property type="match status" value="1"/>
</dbReference>
<feature type="domain" description="MrfA-like Zn-binding" evidence="1">
    <location>
        <begin position="511"/>
        <end position="614"/>
    </location>
</feature>
<dbReference type="EMBL" id="BKZV01000003">
    <property type="protein sequence ID" value="GER84008.1"/>
    <property type="molecule type" value="Genomic_DNA"/>
</dbReference>
<dbReference type="InterPro" id="IPR047721">
    <property type="entry name" value="DrmB"/>
</dbReference>
<comment type="caution">
    <text evidence="2">The sequence shown here is derived from an EMBL/GenBank/DDBJ whole genome shotgun (WGS) entry which is preliminary data.</text>
</comment>
<dbReference type="AlphaFoldDB" id="A0A5J4K5S2"/>
<proteinExistence type="predicted"/>
<dbReference type="RefSeq" id="WP_151728688.1">
    <property type="nucleotide sequence ID" value="NZ_BKZV01000003.1"/>
</dbReference>
<dbReference type="Proteomes" id="UP000334820">
    <property type="component" value="Unassembled WGS sequence"/>
</dbReference>
<keyword evidence="3" id="KW-1185">Reference proteome</keyword>
<gene>
    <name evidence="2" type="ORF">KTAU_26450</name>
</gene>
<evidence type="ECO:0000313" key="3">
    <source>
        <dbReference type="Proteomes" id="UP000334820"/>
    </source>
</evidence>
<sequence length="662" mass="73423">MSGNGSKRAGAGAGKKRGLRQSVGELRPSQFLFTYGVGAIVDLPYLSVLVMGLEDWESTLPYGRPDGLEYIHEERLLQSVRAVLGPQVERLQALPRAAEENGPANPFDPSKLVGIPVTPFPRWLLCPACRTLASIRSGLFQLRTDPFHPDRSRYVHTHCPKRGKPPTVLPARFLMACRNGHLDDFPWHYYVHQGKPCPRARFRLIEIGVSGEAADVQVRCDECGIQKPMSEAFGSEAAKHLPPCPGRHPHLRQREDCNETPRAILLGASNSWFPLLLSTLAVPEVRDPLEQLVIQHWALLSKVTSQEGVTLLKSIGQLAGSLEAYEDGQIWAVVARRQREQEEEAEAGESKYGGPSLLKVPEWRVLSQPQSVLDADDFRLKPVAVPDGYADILERVVLVERLREVQAMIGFTRIEAPDELLDLSASSPQSKPERVRLSRQGPRWVPAIEVRGEGIFLQLREEPLRAWEERLMGSLYQNDFIKAHCDWRRRHSLLADPGTFPGLRYVLLHSLAHALIRQLTLECGYGAASLRERIYALGPEDEDGPMAGILLYTAAPDSEGTLGGLVSLGEPVQLGRHLRAALEHMQICTSDPLCAEHRALGDGSLHQAACHACLFLPETSCERGNKYLDRSLLVPTIVPERAGLAFFGELFPELFIGGPVSR</sequence>
<dbReference type="InterPro" id="IPR018973">
    <property type="entry name" value="MZB"/>
</dbReference>
<evidence type="ECO:0000313" key="2">
    <source>
        <dbReference type="EMBL" id="GER84008.1"/>
    </source>
</evidence>
<protein>
    <recommendedName>
        <fullName evidence="1">MrfA-like Zn-binding domain-containing protein</fullName>
    </recommendedName>
</protein>
<name>A0A5J4K5S2_9CHLR</name>
<reference evidence="2 3" key="1">
    <citation type="journal article" date="2019" name="Int. J. Syst. Evol. Microbiol.">
        <title>Thermogemmatispora aurantia sp. nov. and Thermogemmatispora argillosa sp. nov., within the class Ktedonobacteria, and emended description of the genus Thermogemmatispora.</title>
        <authorList>
            <person name="Zheng Y."/>
            <person name="Wang C.M."/>
            <person name="Sakai Y."/>
            <person name="Abe K."/>
            <person name="Yokota A."/>
            <person name="Yabe S."/>
        </authorList>
    </citation>
    <scope>NUCLEOTIDE SEQUENCE [LARGE SCALE GENOMIC DNA]</scope>
    <source>
        <strain evidence="2 3">A1-2</strain>
    </source>
</reference>